<accession>A0A3N4I2E7</accession>
<feature type="compositionally biased region" description="Polar residues" evidence="1">
    <location>
        <begin position="264"/>
        <end position="302"/>
    </location>
</feature>
<dbReference type="EMBL" id="ML119690">
    <property type="protein sequence ID" value="RPA80273.1"/>
    <property type="molecule type" value="Genomic_DNA"/>
</dbReference>
<evidence type="ECO:0000256" key="1">
    <source>
        <dbReference type="SAM" id="MobiDB-lite"/>
    </source>
</evidence>
<evidence type="ECO:0000313" key="3">
    <source>
        <dbReference type="Proteomes" id="UP000275078"/>
    </source>
</evidence>
<dbReference type="AlphaFoldDB" id="A0A3N4I2E7"/>
<dbReference type="Proteomes" id="UP000275078">
    <property type="component" value="Unassembled WGS sequence"/>
</dbReference>
<protein>
    <submittedName>
        <fullName evidence="2">Uncharacterized protein</fullName>
    </submittedName>
</protein>
<feature type="region of interest" description="Disordered" evidence="1">
    <location>
        <begin position="264"/>
        <end position="310"/>
    </location>
</feature>
<reference evidence="2 3" key="1">
    <citation type="journal article" date="2018" name="Nat. Ecol. Evol.">
        <title>Pezizomycetes genomes reveal the molecular basis of ectomycorrhizal truffle lifestyle.</title>
        <authorList>
            <person name="Murat C."/>
            <person name="Payen T."/>
            <person name="Noel B."/>
            <person name="Kuo A."/>
            <person name="Morin E."/>
            <person name="Chen J."/>
            <person name="Kohler A."/>
            <person name="Krizsan K."/>
            <person name="Balestrini R."/>
            <person name="Da Silva C."/>
            <person name="Montanini B."/>
            <person name="Hainaut M."/>
            <person name="Levati E."/>
            <person name="Barry K.W."/>
            <person name="Belfiori B."/>
            <person name="Cichocki N."/>
            <person name="Clum A."/>
            <person name="Dockter R.B."/>
            <person name="Fauchery L."/>
            <person name="Guy J."/>
            <person name="Iotti M."/>
            <person name="Le Tacon F."/>
            <person name="Lindquist E.A."/>
            <person name="Lipzen A."/>
            <person name="Malagnac F."/>
            <person name="Mello A."/>
            <person name="Molinier V."/>
            <person name="Miyauchi S."/>
            <person name="Poulain J."/>
            <person name="Riccioni C."/>
            <person name="Rubini A."/>
            <person name="Sitrit Y."/>
            <person name="Splivallo R."/>
            <person name="Traeger S."/>
            <person name="Wang M."/>
            <person name="Zifcakova L."/>
            <person name="Wipf D."/>
            <person name="Zambonelli A."/>
            <person name="Paolocci F."/>
            <person name="Nowrousian M."/>
            <person name="Ottonello S."/>
            <person name="Baldrian P."/>
            <person name="Spatafora J.W."/>
            <person name="Henrissat B."/>
            <person name="Nagy L.G."/>
            <person name="Aury J.M."/>
            <person name="Wincker P."/>
            <person name="Grigoriev I.V."/>
            <person name="Bonfante P."/>
            <person name="Martin F.M."/>
        </authorList>
    </citation>
    <scope>NUCLEOTIDE SEQUENCE [LARGE SCALE GENOMIC DNA]</scope>
    <source>
        <strain evidence="2 3">RN42</strain>
    </source>
</reference>
<sequence length="338" mass="38230">MRDESVAFSHQTLLRVQPTSLSSLRNSTGLLLLTRPTRLLLFTSTTRVYPHKFLTSPHLNFSRAFQKFRAPYYLRLTLYSSLSTTHLGTAKKHAYIQLNPTDLTRLAKSPLNRPEAHRYVQTTDDCILQRTFTSPLNIIHTHPRNRTRLATFLLLPEMKHADSSNHKVLLRVPSTSLHTRNSKPARDLLVARKRHTHIQAPTKNYHGCTQTINTKDAHEITIHRTIMATRANNPITSLLRNLHTSFPSFQSAIHFTLSTPYAKPTNNIHESTGNQPVTPKTPHETTPSNHHSTSIPPNNSSKGTREDATTPGIRKLYELLVSMISANKENSRVILSSS</sequence>
<keyword evidence="3" id="KW-1185">Reference proteome</keyword>
<organism evidence="2 3">
    <name type="scientific">Ascobolus immersus RN42</name>
    <dbReference type="NCBI Taxonomy" id="1160509"/>
    <lineage>
        <taxon>Eukaryota</taxon>
        <taxon>Fungi</taxon>
        <taxon>Dikarya</taxon>
        <taxon>Ascomycota</taxon>
        <taxon>Pezizomycotina</taxon>
        <taxon>Pezizomycetes</taxon>
        <taxon>Pezizales</taxon>
        <taxon>Ascobolaceae</taxon>
        <taxon>Ascobolus</taxon>
    </lineage>
</organism>
<name>A0A3N4I2E7_ASCIM</name>
<gene>
    <name evidence="2" type="ORF">BJ508DRAFT_307654</name>
</gene>
<proteinExistence type="predicted"/>
<evidence type="ECO:0000313" key="2">
    <source>
        <dbReference type="EMBL" id="RPA80273.1"/>
    </source>
</evidence>